<dbReference type="EMBL" id="AP021881">
    <property type="protein sequence ID" value="BBP01494.1"/>
    <property type="molecule type" value="Genomic_DNA"/>
</dbReference>
<protein>
    <submittedName>
        <fullName evidence="2">Cyd operon protein YbgE</fullName>
    </submittedName>
</protein>
<dbReference type="Proteomes" id="UP000463939">
    <property type="component" value="Chromosome"/>
</dbReference>
<dbReference type="RefSeq" id="WP_232525970.1">
    <property type="nucleotide sequence ID" value="NZ_AP021881.1"/>
</dbReference>
<keyword evidence="3" id="KW-1185">Reference proteome</keyword>
<gene>
    <name evidence="2" type="ORF">SFSGTM_22020</name>
</gene>
<sequence length="87" mass="9369">MYSTPARVFSLLLALTLAAVITFYPPALASLSHGLITLVIWGVSAGFVHGIGFDPDARFWRAVFGPISAWVLMGMGLLLIAKPYFSV</sequence>
<feature type="transmembrane region" description="Helical" evidence="1">
    <location>
        <begin position="6"/>
        <end position="24"/>
    </location>
</feature>
<accession>A0A809RL12</accession>
<evidence type="ECO:0000313" key="3">
    <source>
        <dbReference type="Proteomes" id="UP000463939"/>
    </source>
</evidence>
<name>A0A809RL12_9PROT</name>
<evidence type="ECO:0000313" key="2">
    <source>
        <dbReference type="EMBL" id="BBP01494.1"/>
    </source>
</evidence>
<organism evidence="2 3">
    <name type="scientific">Sulfuriferula nivalis</name>
    <dbReference type="NCBI Taxonomy" id="2675298"/>
    <lineage>
        <taxon>Bacteria</taxon>
        <taxon>Pseudomonadati</taxon>
        <taxon>Pseudomonadota</taxon>
        <taxon>Betaproteobacteria</taxon>
        <taxon>Nitrosomonadales</taxon>
        <taxon>Sulfuricellaceae</taxon>
        <taxon>Sulfuriferula</taxon>
    </lineage>
</organism>
<proteinExistence type="predicted"/>
<dbReference type="AlphaFoldDB" id="A0A809RL12"/>
<keyword evidence="1" id="KW-1133">Transmembrane helix</keyword>
<dbReference type="Pfam" id="PF09600">
    <property type="entry name" value="Cyd_oper_YbgE"/>
    <property type="match status" value="1"/>
</dbReference>
<reference evidence="3" key="1">
    <citation type="submission" date="2019-11" db="EMBL/GenBank/DDBJ databases">
        <title>Isolation and characterization of a novel species in the genus Sulfuriferula.</title>
        <authorList>
            <person name="Mochizuki J."/>
            <person name="Kojima H."/>
            <person name="Fukui M."/>
        </authorList>
    </citation>
    <scope>NUCLEOTIDE SEQUENCE [LARGE SCALE GENOMIC DNA]</scope>
    <source>
        <strain evidence="3">SGTM</strain>
    </source>
</reference>
<feature type="transmembrane region" description="Helical" evidence="1">
    <location>
        <begin position="59"/>
        <end position="81"/>
    </location>
</feature>
<dbReference type="KEGG" id="sniv:SFSGTM_22020"/>
<keyword evidence="1" id="KW-0472">Membrane</keyword>
<keyword evidence="1" id="KW-0812">Transmembrane</keyword>
<evidence type="ECO:0000256" key="1">
    <source>
        <dbReference type="SAM" id="Phobius"/>
    </source>
</evidence>
<feature type="transmembrane region" description="Helical" evidence="1">
    <location>
        <begin position="31"/>
        <end position="53"/>
    </location>
</feature>
<dbReference type="InterPro" id="IPR011846">
    <property type="entry name" value="Cyd_oper_YbgE"/>
</dbReference>